<dbReference type="EnsemblPlants" id="novel_model_3320_5bd9a17a">
    <property type="protein sequence ID" value="cds.novel_model_3320_5bd9a17a"/>
    <property type="gene ID" value="novel_gene_1763_5bd9a17a"/>
</dbReference>
<sequence>MATYVDQVSVLSLIVLFDATTTVMVRRLEAVFSHESEVSQQCTYHLWGLGFWEAGSISFLCWKRNLL</sequence>
<accession>A0A803QZN7</accession>
<keyword evidence="2" id="KW-1185">Reference proteome</keyword>
<organism evidence="1 2">
    <name type="scientific">Cannabis sativa</name>
    <name type="common">Hemp</name>
    <name type="synonym">Marijuana</name>
    <dbReference type="NCBI Taxonomy" id="3483"/>
    <lineage>
        <taxon>Eukaryota</taxon>
        <taxon>Viridiplantae</taxon>
        <taxon>Streptophyta</taxon>
        <taxon>Embryophyta</taxon>
        <taxon>Tracheophyta</taxon>
        <taxon>Spermatophyta</taxon>
        <taxon>Magnoliopsida</taxon>
        <taxon>eudicotyledons</taxon>
        <taxon>Gunneridae</taxon>
        <taxon>Pentapetalae</taxon>
        <taxon>rosids</taxon>
        <taxon>fabids</taxon>
        <taxon>Rosales</taxon>
        <taxon>Cannabaceae</taxon>
        <taxon>Cannabis</taxon>
    </lineage>
</organism>
<dbReference type="Gramene" id="novel_model_3320_5bd9a17a">
    <property type="protein sequence ID" value="cds.novel_model_3320_5bd9a17a"/>
    <property type="gene ID" value="novel_gene_1763_5bd9a17a"/>
</dbReference>
<evidence type="ECO:0000313" key="1">
    <source>
        <dbReference type="EnsemblPlants" id="cds.novel_model_3320_5bd9a17a"/>
    </source>
</evidence>
<proteinExistence type="predicted"/>
<reference evidence="1" key="1">
    <citation type="submission" date="2018-11" db="EMBL/GenBank/DDBJ databases">
        <authorList>
            <person name="Grassa J C."/>
        </authorList>
    </citation>
    <scope>NUCLEOTIDE SEQUENCE [LARGE SCALE GENOMIC DNA]</scope>
</reference>
<dbReference type="AlphaFoldDB" id="A0A803QZN7"/>
<dbReference type="Proteomes" id="UP000596661">
    <property type="component" value="Chromosome 4"/>
</dbReference>
<dbReference type="EMBL" id="UZAU01000372">
    <property type="status" value="NOT_ANNOTATED_CDS"/>
    <property type="molecule type" value="Genomic_DNA"/>
</dbReference>
<reference evidence="1" key="2">
    <citation type="submission" date="2021-03" db="UniProtKB">
        <authorList>
            <consortium name="EnsemblPlants"/>
        </authorList>
    </citation>
    <scope>IDENTIFICATION</scope>
</reference>
<evidence type="ECO:0000313" key="2">
    <source>
        <dbReference type="Proteomes" id="UP000596661"/>
    </source>
</evidence>
<name>A0A803QZN7_CANSA</name>
<protein>
    <submittedName>
        <fullName evidence="1">Uncharacterized protein</fullName>
    </submittedName>
</protein>